<keyword evidence="3 5" id="KW-1133">Transmembrane helix</keyword>
<dbReference type="CDD" id="cd02961">
    <property type="entry name" value="PDI_a_family"/>
    <property type="match status" value="1"/>
</dbReference>
<reference evidence="7 8" key="1">
    <citation type="submission" date="2024-10" db="EMBL/GenBank/DDBJ databases">
        <title>Updated reference genomes for cyclostephanoid diatoms.</title>
        <authorList>
            <person name="Roberts W.R."/>
            <person name="Alverson A.J."/>
        </authorList>
    </citation>
    <scope>NUCLEOTIDE SEQUENCE [LARGE SCALE GENOMIC DNA]</scope>
    <source>
        <strain evidence="7 8">AJA232-27</strain>
    </source>
</reference>
<accession>A0ABD3ME01</accession>
<sequence length="525" mass="59568">MGRPFLASLDMYRKVPIDLLEGTRRGSILSTLAIFSMLTLFFLETKAFFSSTLQTSLALDSNPETQVRVNFDITMMDLKCEYATIDAVSVLGTQQNVTQHVTKYAVDQNGIKQRYKQRNLKQHDVQLFDRSIEESIEELHENGEDAISLDSDTLGVALEENTYVFVDFFANWCSHCRDLAPTWETLAEVMYEVAESRVDNHHRHLEHEYSDEDYQAAVAVELPVLIGKIDCVDHHDLCTEMGIRAYPTLKFFVDGEEKGDYMGHRTVVELAHFIEAMELEHRGKQVGEQVKSSDAKDVAADRTIKTAAHEAYARDLSATRHRIQHSWVDEDHPGCQLSGFLLVDRAPGNFHIQAQSRSHDLAAHMTNVSHIINHLSFGNPFSQAFLKSGLTNTPPGFLESTKPFDGNVYVTHNDHEAHHHYMKVITTDFDVEKWAKKKGKGISKSTEPNRAYQILQSSQLSLYKADIVPEAKFTYDLSPIAVSYSKKYRAWYDYFTSLMAIIGGTFTVVGMLESSIHTITSKKRR</sequence>
<dbReference type="AlphaFoldDB" id="A0ABD3ME01"/>
<dbReference type="InterPro" id="IPR045888">
    <property type="entry name" value="Erv"/>
</dbReference>
<keyword evidence="8" id="KW-1185">Reference proteome</keyword>
<evidence type="ECO:0000256" key="4">
    <source>
        <dbReference type="ARBA" id="ARBA00023136"/>
    </source>
</evidence>
<comment type="subcellular location">
    <subcellularLocation>
        <location evidence="1">Membrane</location>
    </subcellularLocation>
</comment>
<dbReference type="PANTHER" id="PTHR10984:SF37">
    <property type="entry name" value="PROTEIN DISULFIDE-ISOMERASE 5-3"/>
    <property type="match status" value="1"/>
</dbReference>
<evidence type="ECO:0000259" key="6">
    <source>
        <dbReference type="PROSITE" id="PS51352"/>
    </source>
</evidence>
<dbReference type="Proteomes" id="UP001530293">
    <property type="component" value="Unassembled WGS sequence"/>
</dbReference>
<evidence type="ECO:0000256" key="3">
    <source>
        <dbReference type="ARBA" id="ARBA00022989"/>
    </source>
</evidence>
<gene>
    <name evidence="7" type="ORF">ACHAWU_002232</name>
</gene>
<dbReference type="SUPFAM" id="SSF52833">
    <property type="entry name" value="Thioredoxin-like"/>
    <property type="match status" value="1"/>
</dbReference>
<dbReference type="Pfam" id="PF13850">
    <property type="entry name" value="ERGIC_N"/>
    <property type="match status" value="1"/>
</dbReference>
<dbReference type="Pfam" id="PF00085">
    <property type="entry name" value="Thioredoxin"/>
    <property type="match status" value="2"/>
</dbReference>
<feature type="domain" description="Thioredoxin" evidence="6">
    <location>
        <begin position="125"/>
        <end position="279"/>
    </location>
</feature>
<protein>
    <recommendedName>
        <fullName evidence="6">Thioredoxin domain-containing protein</fullName>
    </recommendedName>
</protein>
<comment type="caution">
    <text evidence="7">The sequence shown here is derived from an EMBL/GenBank/DDBJ whole genome shotgun (WGS) entry which is preliminary data.</text>
</comment>
<keyword evidence="2 5" id="KW-0812">Transmembrane</keyword>
<feature type="transmembrane region" description="Helical" evidence="5">
    <location>
        <begin position="491"/>
        <end position="512"/>
    </location>
</feature>
<keyword evidence="4 5" id="KW-0472">Membrane</keyword>
<evidence type="ECO:0000256" key="1">
    <source>
        <dbReference type="ARBA" id="ARBA00004370"/>
    </source>
</evidence>
<evidence type="ECO:0000313" key="8">
    <source>
        <dbReference type="Proteomes" id="UP001530293"/>
    </source>
</evidence>
<evidence type="ECO:0000256" key="5">
    <source>
        <dbReference type="SAM" id="Phobius"/>
    </source>
</evidence>
<evidence type="ECO:0000313" key="7">
    <source>
        <dbReference type="EMBL" id="KAL3760161.1"/>
    </source>
</evidence>
<dbReference type="PANTHER" id="PTHR10984">
    <property type="entry name" value="ENDOPLASMIC RETICULUM-GOLGI INTERMEDIATE COMPARTMENT PROTEIN"/>
    <property type="match status" value="1"/>
</dbReference>
<evidence type="ECO:0000256" key="2">
    <source>
        <dbReference type="ARBA" id="ARBA00022692"/>
    </source>
</evidence>
<dbReference type="InterPro" id="IPR012936">
    <property type="entry name" value="Erv_C"/>
</dbReference>
<dbReference type="EMBL" id="JALLBG020000192">
    <property type="protein sequence ID" value="KAL3760161.1"/>
    <property type="molecule type" value="Genomic_DNA"/>
</dbReference>
<name>A0ABD3ME01_9STRA</name>
<dbReference type="GO" id="GO:0016020">
    <property type="term" value="C:membrane"/>
    <property type="evidence" value="ECO:0007669"/>
    <property type="project" value="UniProtKB-SubCell"/>
</dbReference>
<dbReference type="InterPro" id="IPR039542">
    <property type="entry name" value="Erv_N"/>
</dbReference>
<dbReference type="Gene3D" id="3.40.30.10">
    <property type="entry name" value="Glutaredoxin"/>
    <property type="match status" value="1"/>
</dbReference>
<dbReference type="PRINTS" id="PR00421">
    <property type="entry name" value="THIOREDOXIN"/>
</dbReference>
<proteinExistence type="predicted"/>
<dbReference type="PROSITE" id="PS51352">
    <property type="entry name" value="THIOREDOXIN_2"/>
    <property type="match status" value="1"/>
</dbReference>
<dbReference type="Pfam" id="PF07970">
    <property type="entry name" value="COPIIcoated_ERV"/>
    <property type="match status" value="1"/>
</dbReference>
<organism evidence="7 8">
    <name type="scientific">Discostella pseudostelligera</name>
    <dbReference type="NCBI Taxonomy" id="259834"/>
    <lineage>
        <taxon>Eukaryota</taxon>
        <taxon>Sar</taxon>
        <taxon>Stramenopiles</taxon>
        <taxon>Ochrophyta</taxon>
        <taxon>Bacillariophyta</taxon>
        <taxon>Coscinodiscophyceae</taxon>
        <taxon>Thalassiosirophycidae</taxon>
        <taxon>Stephanodiscales</taxon>
        <taxon>Stephanodiscaceae</taxon>
        <taxon>Discostella</taxon>
    </lineage>
</organism>
<dbReference type="InterPro" id="IPR013766">
    <property type="entry name" value="Thioredoxin_domain"/>
</dbReference>
<dbReference type="InterPro" id="IPR036249">
    <property type="entry name" value="Thioredoxin-like_sf"/>
</dbReference>